<protein>
    <submittedName>
        <fullName evidence="2">Uncharacterized protein</fullName>
    </submittedName>
</protein>
<gene>
    <name evidence="2" type="ORF">Godav_000946</name>
</gene>
<dbReference type="AlphaFoldDB" id="A0A7J8T195"/>
<keyword evidence="1" id="KW-0812">Transmembrane</keyword>
<dbReference type="EMBL" id="JABFAC010000013">
    <property type="protein sequence ID" value="MBA0632148.1"/>
    <property type="molecule type" value="Genomic_DNA"/>
</dbReference>
<sequence length="75" mass="8439">MPAEERVKVDLSDMPSYYSHGSTVISGNSIRFHIGKRTLSGELRGCFRIRFCIGAVILIGSLYLEFGELLVMPRF</sequence>
<keyword evidence="3" id="KW-1185">Reference proteome</keyword>
<comment type="caution">
    <text evidence="2">The sequence shown here is derived from an EMBL/GenBank/DDBJ whole genome shotgun (WGS) entry which is preliminary data.</text>
</comment>
<evidence type="ECO:0000256" key="1">
    <source>
        <dbReference type="SAM" id="Phobius"/>
    </source>
</evidence>
<evidence type="ECO:0000313" key="2">
    <source>
        <dbReference type="EMBL" id="MBA0632148.1"/>
    </source>
</evidence>
<name>A0A7J8T195_GOSDV</name>
<dbReference type="Proteomes" id="UP000593561">
    <property type="component" value="Unassembled WGS sequence"/>
</dbReference>
<keyword evidence="1" id="KW-0472">Membrane</keyword>
<accession>A0A7J8T195</accession>
<organism evidence="2 3">
    <name type="scientific">Gossypium davidsonii</name>
    <name type="common">Davidson's cotton</name>
    <name type="synonym">Gossypium klotzschianum subsp. davidsonii</name>
    <dbReference type="NCBI Taxonomy" id="34287"/>
    <lineage>
        <taxon>Eukaryota</taxon>
        <taxon>Viridiplantae</taxon>
        <taxon>Streptophyta</taxon>
        <taxon>Embryophyta</taxon>
        <taxon>Tracheophyta</taxon>
        <taxon>Spermatophyta</taxon>
        <taxon>Magnoliopsida</taxon>
        <taxon>eudicotyledons</taxon>
        <taxon>Gunneridae</taxon>
        <taxon>Pentapetalae</taxon>
        <taxon>rosids</taxon>
        <taxon>malvids</taxon>
        <taxon>Malvales</taxon>
        <taxon>Malvaceae</taxon>
        <taxon>Malvoideae</taxon>
        <taxon>Gossypium</taxon>
    </lineage>
</organism>
<keyword evidence="1" id="KW-1133">Transmembrane helix</keyword>
<evidence type="ECO:0000313" key="3">
    <source>
        <dbReference type="Proteomes" id="UP000593561"/>
    </source>
</evidence>
<feature type="transmembrane region" description="Helical" evidence="1">
    <location>
        <begin position="47"/>
        <end position="66"/>
    </location>
</feature>
<proteinExistence type="predicted"/>
<reference evidence="2 3" key="1">
    <citation type="journal article" date="2019" name="Genome Biol. Evol.">
        <title>Insights into the evolution of the New World diploid cottons (Gossypium, subgenus Houzingenia) based on genome sequencing.</title>
        <authorList>
            <person name="Grover C.E."/>
            <person name="Arick M.A. 2nd"/>
            <person name="Thrash A."/>
            <person name="Conover J.L."/>
            <person name="Sanders W.S."/>
            <person name="Peterson D.G."/>
            <person name="Frelichowski J.E."/>
            <person name="Scheffler J.A."/>
            <person name="Scheffler B.E."/>
            <person name="Wendel J.F."/>
        </authorList>
    </citation>
    <scope>NUCLEOTIDE SEQUENCE [LARGE SCALE GENOMIC DNA]</scope>
    <source>
        <strain evidence="2">27</strain>
        <tissue evidence="2">Leaf</tissue>
    </source>
</reference>